<keyword evidence="6 15" id="KW-0732">Signal</keyword>
<dbReference type="InterPro" id="IPR012338">
    <property type="entry name" value="Beta-lactam/transpept-like"/>
</dbReference>
<proteinExistence type="inferred from homology"/>
<feature type="active site" description="Acyl-ester intermediate" evidence="12">
    <location>
        <position position="56"/>
    </location>
</feature>
<evidence type="ECO:0000256" key="2">
    <source>
        <dbReference type="ARBA" id="ARBA00007164"/>
    </source>
</evidence>
<feature type="domain" description="Peptidase S11 D-Ala-D-Ala carboxypeptidase A C-terminal" evidence="16">
    <location>
        <begin position="271"/>
        <end position="361"/>
    </location>
</feature>
<dbReference type="InterPro" id="IPR012907">
    <property type="entry name" value="Peptidase_S11_C"/>
</dbReference>
<evidence type="ECO:0000256" key="9">
    <source>
        <dbReference type="ARBA" id="ARBA00022984"/>
    </source>
</evidence>
<sequence>MLRLLALRFAFLFTFLGLALPANAFESAARAVWVYDLTTQTVLMEKDAQTPLPPASMSKLMTINMLFEALRDGRVTLDTRFSVSTRAKNMGGSTMFLNETDRPTVEELIQGIVVLSGNDACVTVAEGLAGTEDNFARLMNERAKALGMENSTFANASGWPNPGQRMSVEDLGILAVRLISEFPEYYGYFGEQEFPYDNRAPQNRHNRNPLLKLGIGADGLKTGHTEEAGYGMVGSATQGTRRVVFVISGLATDADRAQEGERIVNWAFRQFAEKTVAEKGHEFARAKVWMGDQTEVGLVAPEEVSILLPGAQLEELKGEVVYTGPFEAPITQGDTLAELVIPREDLPEARIPLVADRSIARGGIAPRLRTAFLVLKDKLEGQTGLAVSE</sequence>
<dbReference type="Gene3D" id="3.40.710.10">
    <property type="entry name" value="DD-peptidase/beta-lactamase superfamily"/>
    <property type="match status" value="1"/>
</dbReference>
<keyword evidence="5" id="KW-0645">Protease</keyword>
<keyword evidence="10" id="KW-0961">Cell wall biogenesis/degradation</keyword>
<evidence type="ECO:0000259" key="16">
    <source>
        <dbReference type="SMART" id="SM00936"/>
    </source>
</evidence>
<keyword evidence="7" id="KW-0378">Hydrolase</keyword>
<dbReference type="Pfam" id="PF00768">
    <property type="entry name" value="Peptidase_S11"/>
    <property type="match status" value="1"/>
</dbReference>
<reference evidence="17 18" key="1">
    <citation type="submission" date="2017-06" db="EMBL/GenBank/DDBJ databases">
        <title>Celeribacter sp. TSPH2 complete genome sequence.</title>
        <authorList>
            <person name="Woo J.-H."/>
            <person name="Kim H.-S."/>
        </authorList>
    </citation>
    <scope>NUCLEOTIDE SEQUENCE [LARGE SCALE GENOMIC DNA]</scope>
    <source>
        <strain evidence="17 18">TSPH2</strain>
    </source>
</reference>
<evidence type="ECO:0000313" key="18">
    <source>
        <dbReference type="Proteomes" id="UP000217935"/>
    </source>
</evidence>
<feature type="active site" evidence="12">
    <location>
        <position position="116"/>
    </location>
</feature>
<dbReference type="KEGG" id="ceh:CEW89_00485"/>
<gene>
    <name evidence="17" type="ORF">CEW89_00485</name>
</gene>
<keyword evidence="4 17" id="KW-0121">Carboxypeptidase</keyword>
<dbReference type="GO" id="GO:0008360">
    <property type="term" value="P:regulation of cell shape"/>
    <property type="evidence" value="ECO:0007669"/>
    <property type="project" value="UniProtKB-KW"/>
</dbReference>
<dbReference type="Proteomes" id="UP000217935">
    <property type="component" value="Chromosome"/>
</dbReference>
<dbReference type="PANTHER" id="PTHR21581">
    <property type="entry name" value="D-ALANYL-D-ALANINE CARBOXYPEPTIDASE"/>
    <property type="match status" value="1"/>
</dbReference>
<evidence type="ECO:0000256" key="6">
    <source>
        <dbReference type="ARBA" id="ARBA00022729"/>
    </source>
</evidence>
<dbReference type="GO" id="GO:0009252">
    <property type="term" value="P:peptidoglycan biosynthetic process"/>
    <property type="evidence" value="ECO:0007669"/>
    <property type="project" value="UniProtKB-UniPathway"/>
</dbReference>
<dbReference type="InterPro" id="IPR001967">
    <property type="entry name" value="Peptidase_S11_N"/>
</dbReference>
<evidence type="ECO:0000256" key="7">
    <source>
        <dbReference type="ARBA" id="ARBA00022801"/>
    </source>
</evidence>
<evidence type="ECO:0000256" key="15">
    <source>
        <dbReference type="SAM" id="SignalP"/>
    </source>
</evidence>
<evidence type="ECO:0000256" key="4">
    <source>
        <dbReference type="ARBA" id="ARBA00022645"/>
    </source>
</evidence>
<dbReference type="GO" id="GO:0009002">
    <property type="term" value="F:serine-type D-Ala-D-Ala carboxypeptidase activity"/>
    <property type="evidence" value="ECO:0007669"/>
    <property type="project" value="UniProtKB-EC"/>
</dbReference>
<feature type="signal peptide" evidence="15">
    <location>
        <begin position="1"/>
        <end position="24"/>
    </location>
</feature>
<dbReference type="RefSeq" id="WP_096804502.1">
    <property type="nucleotide sequence ID" value="NZ_CP022196.1"/>
</dbReference>
<dbReference type="GO" id="GO:0006508">
    <property type="term" value="P:proteolysis"/>
    <property type="evidence" value="ECO:0007669"/>
    <property type="project" value="UniProtKB-KW"/>
</dbReference>
<evidence type="ECO:0000256" key="8">
    <source>
        <dbReference type="ARBA" id="ARBA00022960"/>
    </source>
</evidence>
<comment type="similarity">
    <text evidence="2 14">Belongs to the peptidase S11 family.</text>
</comment>
<evidence type="ECO:0000256" key="10">
    <source>
        <dbReference type="ARBA" id="ARBA00023316"/>
    </source>
</evidence>
<dbReference type="GO" id="GO:0071555">
    <property type="term" value="P:cell wall organization"/>
    <property type="evidence" value="ECO:0007669"/>
    <property type="project" value="UniProtKB-KW"/>
</dbReference>
<accession>A0A291G7E1</accession>
<comment type="catalytic activity">
    <reaction evidence="11">
        <text>Preferential cleavage: (Ac)2-L-Lys-D-Ala-|-D-Ala. Also transpeptidation of peptidyl-alanyl moieties that are N-acyl substituents of D-alanine.</text>
        <dbReference type="EC" id="3.4.16.4"/>
    </reaction>
</comment>
<dbReference type="EMBL" id="CP022196">
    <property type="protein sequence ID" value="ATG46179.1"/>
    <property type="molecule type" value="Genomic_DNA"/>
</dbReference>
<feature type="active site" description="Proton acceptor" evidence="12">
    <location>
        <position position="59"/>
    </location>
</feature>
<keyword evidence="9" id="KW-0573">Peptidoglycan synthesis</keyword>
<evidence type="ECO:0000256" key="12">
    <source>
        <dbReference type="PIRSR" id="PIRSR618044-1"/>
    </source>
</evidence>
<comment type="pathway">
    <text evidence="1">Cell wall biogenesis; peptidoglycan biosynthesis.</text>
</comment>
<dbReference type="SMART" id="SM00936">
    <property type="entry name" value="PBP5_C"/>
    <property type="match status" value="1"/>
</dbReference>
<dbReference type="OrthoDB" id="9795979at2"/>
<dbReference type="InterPro" id="IPR037167">
    <property type="entry name" value="Peptidase_S11_C_sf"/>
</dbReference>
<evidence type="ECO:0000256" key="1">
    <source>
        <dbReference type="ARBA" id="ARBA00004752"/>
    </source>
</evidence>
<evidence type="ECO:0000256" key="11">
    <source>
        <dbReference type="ARBA" id="ARBA00034000"/>
    </source>
</evidence>
<evidence type="ECO:0000256" key="3">
    <source>
        <dbReference type="ARBA" id="ARBA00012448"/>
    </source>
</evidence>
<evidence type="ECO:0000313" key="17">
    <source>
        <dbReference type="EMBL" id="ATG46179.1"/>
    </source>
</evidence>
<dbReference type="SUPFAM" id="SSF56601">
    <property type="entry name" value="beta-lactamase/transpeptidase-like"/>
    <property type="match status" value="1"/>
</dbReference>
<dbReference type="AlphaFoldDB" id="A0A291G7E1"/>
<dbReference type="Pfam" id="PF07943">
    <property type="entry name" value="PBP5_C"/>
    <property type="match status" value="1"/>
</dbReference>
<dbReference type="PANTHER" id="PTHR21581:SF6">
    <property type="entry name" value="TRAFFICKING PROTEIN PARTICLE COMPLEX SUBUNIT 12"/>
    <property type="match status" value="1"/>
</dbReference>
<dbReference type="Gene3D" id="2.60.410.10">
    <property type="entry name" value="D-Ala-D-Ala carboxypeptidase, C-terminal domain"/>
    <property type="match status" value="1"/>
</dbReference>
<name>A0A291G7E1_9RHOB</name>
<dbReference type="PRINTS" id="PR00725">
    <property type="entry name" value="DADACBPTASE1"/>
</dbReference>
<dbReference type="InterPro" id="IPR018044">
    <property type="entry name" value="Peptidase_S11"/>
</dbReference>
<dbReference type="UniPathway" id="UPA00219"/>
<evidence type="ECO:0000256" key="14">
    <source>
        <dbReference type="RuleBase" id="RU004016"/>
    </source>
</evidence>
<dbReference type="STRING" id="1758178.GCA_001550095_00732"/>
<organism evidence="17 18">
    <name type="scientific">Celeribacter ethanolicus</name>
    <dbReference type="NCBI Taxonomy" id="1758178"/>
    <lineage>
        <taxon>Bacteria</taxon>
        <taxon>Pseudomonadati</taxon>
        <taxon>Pseudomonadota</taxon>
        <taxon>Alphaproteobacteria</taxon>
        <taxon>Rhodobacterales</taxon>
        <taxon>Roseobacteraceae</taxon>
        <taxon>Celeribacter</taxon>
    </lineage>
</organism>
<keyword evidence="18" id="KW-1185">Reference proteome</keyword>
<feature type="binding site" evidence="13">
    <location>
        <position position="221"/>
    </location>
    <ligand>
        <name>substrate</name>
    </ligand>
</feature>
<dbReference type="EC" id="3.4.16.4" evidence="3"/>
<feature type="chain" id="PRO_5013284958" description="serine-type D-Ala-D-Ala carboxypeptidase" evidence="15">
    <location>
        <begin position="25"/>
        <end position="389"/>
    </location>
</feature>
<keyword evidence="8" id="KW-0133">Cell shape</keyword>
<evidence type="ECO:0000256" key="13">
    <source>
        <dbReference type="PIRSR" id="PIRSR618044-2"/>
    </source>
</evidence>
<protein>
    <recommendedName>
        <fullName evidence="3">serine-type D-Ala-D-Ala carboxypeptidase</fullName>
        <ecNumber evidence="3">3.4.16.4</ecNumber>
    </recommendedName>
</protein>
<evidence type="ECO:0000256" key="5">
    <source>
        <dbReference type="ARBA" id="ARBA00022670"/>
    </source>
</evidence>